<dbReference type="EMBL" id="CTRP01000008">
    <property type="protein sequence ID" value="CQR72057.1"/>
    <property type="molecule type" value="Genomic_DNA"/>
</dbReference>
<reference evidence="2" key="1">
    <citation type="submission" date="2015-03" db="EMBL/GenBank/DDBJ databases">
        <authorList>
            <person name="Nijsse Bart"/>
        </authorList>
    </citation>
    <scope>NUCLEOTIDE SEQUENCE [LARGE SCALE GENOMIC DNA]</scope>
</reference>
<sequence length="104" mass="12061">MKQYECKRVENCFSSANIYEYRLPIKAKEEFIECFAPLGVIKYHKNFPRPCYQATLTDGTTVKGIIADSVIKVSFPDSNPQECKANFEIFLEDLLKQQTADRER</sequence>
<dbReference type="AlphaFoldDB" id="A0A0U1KXA5"/>
<protein>
    <submittedName>
        <fullName evidence="1">Uncharacterized protein</fullName>
    </submittedName>
</protein>
<gene>
    <name evidence="1" type="ORF">SpAn4DRAFT_4746</name>
</gene>
<evidence type="ECO:0000313" key="2">
    <source>
        <dbReference type="Proteomes" id="UP000049855"/>
    </source>
</evidence>
<accession>A0A0U1KXA5</accession>
<dbReference type="Proteomes" id="UP000049855">
    <property type="component" value="Unassembled WGS sequence"/>
</dbReference>
<keyword evidence="2" id="KW-1185">Reference proteome</keyword>
<evidence type="ECO:0000313" key="1">
    <source>
        <dbReference type="EMBL" id="CQR72057.1"/>
    </source>
</evidence>
<organism evidence="1 2">
    <name type="scientific">Sporomusa ovata</name>
    <dbReference type="NCBI Taxonomy" id="2378"/>
    <lineage>
        <taxon>Bacteria</taxon>
        <taxon>Bacillati</taxon>
        <taxon>Bacillota</taxon>
        <taxon>Negativicutes</taxon>
        <taxon>Selenomonadales</taxon>
        <taxon>Sporomusaceae</taxon>
        <taxon>Sporomusa</taxon>
    </lineage>
</organism>
<dbReference type="RefSeq" id="WP_021167688.1">
    <property type="nucleotide sequence ID" value="NZ_CTRP01000008.1"/>
</dbReference>
<name>A0A0U1KXA5_9FIRM</name>
<proteinExistence type="predicted"/>